<dbReference type="OrthoDB" id="9778494at2"/>
<accession>A0A0A2M6X7</accession>
<evidence type="ECO:0000256" key="1">
    <source>
        <dbReference type="PROSITE-ProRule" id="PRU00339"/>
    </source>
</evidence>
<proteinExistence type="predicted"/>
<dbReference type="PROSITE" id="PS50005">
    <property type="entry name" value="TPR"/>
    <property type="match status" value="1"/>
</dbReference>
<reference evidence="2 3" key="1">
    <citation type="submission" date="2013-09" db="EMBL/GenBank/DDBJ databases">
        <authorList>
            <person name="Zeng Z."/>
            <person name="Chen C."/>
        </authorList>
    </citation>
    <scope>NUCLEOTIDE SEQUENCE [LARGE SCALE GENOMIC DNA]</scope>
    <source>
        <strain evidence="2 3">GH29-5</strain>
    </source>
</reference>
<gene>
    <name evidence="2" type="ORF">Q764_13255</name>
</gene>
<dbReference type="Proteomes" id="UP000030121">
    <property type="component" value="Unassembled WGS sequence"/>
</dbReference>
<keyword evidence="3" id="KW-1185">Reference proteome</keyword>
<evidence type="ECO:0000313" key="3">
    <source>
        <dbReference type="Proteomes" id="UP000030121"/>
    </source>
</evidence>
<dbReference type="PROSITE" id="PS51257">
    <property type="entry name" value="PROKAR_LIPOPROTEIN"/>
    <property type="match status" value="1"/>
</dbReference>
<dbReference type="InterPro" id="IPR011990">
    <property type="entry name" value="TPR-like_helical_dom_sf"/>
</dbReference>
<dbReference type="SMART" id="SM00028">
    <property type="entry name" value="TPR"/>
    <property type="match status" value="4"/>
</dbReference>
<dbReference type="RefSeq" id="WP_026981463.1">
    <property type="nucleotide sequence ID" value="NZ_JRLW01000021.1"/>
</dbReference>
<dbReference type="EMBL" id="JRLW01000021">
    <property type="protein sequence ID" value="KGO87153.1"/>
    <property type="molecule type" value="Genomic_DNA"/>
</dbReference>
<comment type="caution">
    <text evidence="2">The sequence shown here is derived from an EMBL/GenBank/DDBJ whole genome shotgun (WGS) entry which is preliminary data.</text>
</comment>
<dbReference type="PANTHER" id="PTHR45588:SF1">
    <property type="entry name" value="WW DOMAIN-CONTAINING PROTEIN"/>
    <property type="match status" value="1"/>
</dbReference>
<dbReference type="eggNOG" id="COG0457">
    <property type="taxonomic scope" value="Bacteria"/>
</dbReference>
<dbReference type="Gene3D" id="1.25.40.10">
    <property type="entry name" value="Tetratricopeptide repeat domain"/>
    <property type="match status" value="2"/>
</dbReference>
<keyword evidence="1" id="KW-0802">TPR repeat</keyword>
<dbReference type="InterPro" id="IPR019734">
    <property type="entry name" value="TPR_rpt"/>
</dbReference>
<evidence type="ECO:0008006" key="4">
    <source>
        <dbReference type="Google" id="ProtNLM"/>
    </source>
</evidence>
<evidence type="ECO:0000313" key="2">
    <source>
        <dbReference type="EMBL" id="KGO87153.1"/>
    </source>
</evidence>
<protein>
    <recommendedName>
        <fullName evidence="4">Tetratricopeptide repeat protein</fullName>
    </recommendedName>
</protein>
<name>A0A0A2M6X7_9FLAO</name>
<dbReference type="PANTHER" id="PTHR45588">
    <property type="entry name" value="TPR DOMAIN-CONTAINING PROTEIN"/>
    <property type="match status" value="1"/>
</dbReference>
<sequence>MKKRIALLLFAFSLILSCKKEAPKEVEMPKVAANSMSCAPPVVDAAWYESDNKAPLFKGMDVLEYKITTKNPEAQKYFNQGLALAYGFNHAEAARSFYYATKLDPECAMCFWGFAYVLGPNYNAGMEPDNYERAYKAIQTALKLSHNASESEKALINALSKRYVEKSVEDRSALDIAYSKAMKEVNAKFPDDININALYAESVMDLHPWDLYEKNGKPKPWTPEIVSLFEKILKKDPKHIGANHFYIHAVEASSTSQRGYAAAKFFDDGNAKSFGHLVHMPSHIYIRTGDYHKGTVANINACKVDSAYVTMCHAQGAYPIGYYPHNFHFMAGTATLEGNSKWAMFGATETAKLVHPKNMILPGLETLQHYYCIPYFVAVKFGKWDDILQMKLVSDTLKYPKAISHYAKGMAYLGKNDLRKAKAELMRLEVLANDKQLEKITIWQINSMSSIVNIAAKVLKAEILASEKNYSQSITLLQKAVAIEDGLNYNEPPDWFFSVRHHLGAVFIEAGKYNEAIKVYEDDLKQFPKNGWAHHGLKLAYEKLGNQQKAVEMEQLIAKSWATADVKITTSRIK</sequence>
<feature type="repeat" description="TPR" evidence="1">
    <location>
        <begin position="497"/>
        <end position="530"/>
    </location>
</feature>
<dbReference type="AlphaFoldDB" id="A0A0A2M6X7"/>
<organism evidence="2 3">
    <name type="scientific">Flavobacterium suncheonense GH29-5 = DSM 17707</name>
    <dbReference type="NCBI Taxonomy" id="1121899"/>
    <lineage>
        <taxon>Bacteria</taxon>
        <taxon>Pseudomonadati</taxon>
        <taxon>Bacteroidota</taxon>
        <taxon>Flavobacteriia</taxon>
        <taxon>Flavobacteriales</taxon>
        <taxon>Flavobacteriaceae</taxon>
        <taxon>Flavobacterium</taxon>
    </lineage>
</organism>
<dbReference type="STRING" id="1121899.GCA_000430025_01231"/>
<dbReference type="SUPFAM" id="SSF48452">
    <property type="entry name" value="TPR-like"/>
    <property type="match status" value="1"/>
</dbReference>